<organism evidence="3 4">
    <name type="scientific">Laccaria amethystina LaAM-08-1</name>
    <dbReference type="NCBI Taxonomy" id="1095629"/>
    <lineage>
        <taxon>Eukaryota</taxon>
        <taxon>Fungi</taxon>
        <taxon>Dikarya</taxon>
        <taxon>Basidiomycota</taxon>
        <taxon>Agaricomycotina</taxon>
        <taxon>Agaricomycetes</taxon>
        <taxon>Agaricomycetidae</taxon>
        <taxon>Agaricales</taxon>
        <taxon>Agaricineae</taxon>
        <taxon>Hydnangiaceae</taxon>
        <taxon>Laccaria</taxon>
    </lineage>
</organism>
<protein>
    <recommendedName>
        <fullName evidence="2">Arrestin C-terminal-like domain-containing protein</fullName>
    </recommendedName>
</protein>
<feature type="compositionally biased region" description="Basic and acidic residues" evidence="1">
    <location>
        <begin position="666"/>
        <end position="680"/>
    </location>
</feature>
<dbReference type="Gene3D" id="2.60.40.640">
    <property type="match status" value="1"/>
</dbReference>
<gene>
    <name evidence="3" type="ORF">K443DRAFT_2407</name>
</gene>
<dbReference type="SUPFAM" id="SSF81296">
    <property type="entry name" value="E set domains"/>
    <property type="match status" value="1"/>
</dbReference>
<evidence type="ECO:0000313" key="3">
    <source>
        <dbReference type="EMBL" id="KIK07203.1"/>
    </source>
</evidence>
<evidence type="ECO:0000256" key="1">
    <source>
        <dbReference type="SAM" id="MobiDB-lite"/>
    </source>
</evidence>
<evidence type="ECO:0000313" key="4">
    <source>
        <dbReference type="Proteomes" id="UP000054477"/>
    </source>
</evidence>
<dbReference type="InterPro" id="IPR011022">
    <property type="entry name" value="Arrestin_C-like"/>
</dbReference>
<keyword evidence="4" id="KW-1185">Reference proteome</keyword>
<feature type="region of interest" description="Disordered" evidence="1">
    <location>
        <begin position="625"/>
        <end position="690"/>
    </location>
</feature>
<dbReference type="AlphaFoldDB" id="A0A0C9YGP5"/>
<feature type="region of interest" description="Disordered" evidence="1">
    <location>
        <begin position="731"/>
        <end position="750"/>
    </location>
</feature>
<dbReference type="Proteomes" id="UP000054477">
    <property type="component" value="Unassembled WGS sequence"/>
</dbReference>
<dbReference type="HOGENOM" id="CLU_343900_0_0_1"/>
<accession>A0A0C9YGP5</accession>
<dbReference type="Pfam" id="PF02752">
    <property type="entry name" value="Arrestin_C"/>
    <property type="match status" value="1"/>
</dbReference>
<evidence type="ECO:0000259" key="2">
    <source>
        <dbReference type="SMART" id="SM01017"/>
    </source>
</evidence>
<feature type="compositionally biased region" description="Basic and acidic residues" evidence="1">
    <location>
        <begin position="792"/>
        <end position="823"/>
    </location>
</feature>
<feature type="domain" description="Arrestin C-terminal-like" evidence="2">
    <location>
        <begin position="312"/>
        <end position="478"/>
    </location>
</feature>
<sequence length="823" mass="90680">MSCADTDYAMGLGIDLVPPTHTSESEDIASLTSREICHSPATPPVLPLPRLDTYNGGSRFYEDCTPDDTTRSPEPLSRHGTLTQNSAQLKSILGNANSRIKSGFVLLSTSEDESSPELRMVLEKAKPRSRVELDVILENDTCVQGGYLRGHIHLHIRKREANEHSVMLSGGKLRVLGFEYILQENERFIFYQRSDSFSSTGAHLDAVYDSSPDDEGFSSAKEGIYVLPFALHLPLSANNGIPKGILHAQAGVAVQYIVMVSLRVKDSVSGTKSISHFYRDCSVWPRLNPTIVLAPTPRPIQVTASAGLFLGGTGKVKLTAALHRLHWIAGQQCCVKINVVNGTKKCLKHLTLSIHRSIIMYKTRPQHDSQASNFVKQVAESTLMMCDRSTSGHASAKGWWVGVPAGESSSFSHSILIPVSVNSLLFFFPNIQSYQPESLSIIKGKLVEVEYTLRVCLSSGAFLATDVQVTLPFCIINFLSIDPPLTSSSPPIPLGQQYEGFSGTDDEMSNLNYSDSISSEISSRSESDRGVENVYENHTTRQDFESMFDEHYSVNPTLPQNPDSEKLGNLALQDDTDEVVRYAVTSATTDAECDHLKNTPRFADLYYSSLQESLDQISIPPVKERSYSALSHSSGRTRPSRPRGPSNFALRVEEKKRQGQSFQGEESFREESSLPLREEGQPSSPLKRTPIVEGELSDFASRISHSSVLSERPTLQSCKVALSRSIEVIPPSKVDTTPPSTRRPRLLPTPPVSSLSAIPLISCAANKEYSSMPLVHQLERATHLSNTQPIEEDPRPTRPKEAKQSVKDKIRELEARARATEGS</sequence>
<feature type="region of interest" description="Disordered" evidence="1">
    <location>
        <begin position="63"/>
        <end position="84"/>
    </location>
</feature>
<proteinExistence type="predicted"/>
<reference evidence="4" key="2">
    <citation type="submission" date="2015-01" db="EMBL/GenBank/DDBJ databases">
        <title>Evolutionary Origins and Diversification of the Mycorrhizal Mutualists.</title>
        <authorList>
            <consortium name="DOE Joint Genome Institute"/>
            <consortium name="Mycorrhizal Genomics Consortium"/>
            <person name="Kohler A."/>
            <person name="Kuo A."/>
            <person name="Nagy L.G."/>
            <person name="Floudas D."/>
            <person name="Copeland A."/>
            <person name="Barry K.W."/>
            <person name="Cichocki N."/>
            <person name="Veneault-Fourrey C."/>
            <person name="LaButti K."/>
            <person name="Lindquist E.A."/>
            <person name="Lipzen A."/>
            <person name="Lundell T."/>
            <person name="Morin E."/>
            <person name="Murat C."/>
            <person name="Riley R."/>
            <person name="Ohm R."/>
            <person name="Sun H."/>
            <person name="Tunlid A."/>
            <person name="Henrissat B."/>
            <person name="Grigoriev I.V."/>
            <person name="Hibbett D.S."/>
            <person name="Martin F."/>
        </authorList>
    </citation>
    <scope>NUCLEOTIDE SEQUENCE [LARGE SCALE GENOMIC DNA]</scope>
    <source>
        <strain evidence="4">LaAM-08-1</strain>
    </source>
</reference>
<dbReference type="SMART" id="SM01017">
    <property type="entry name" value="Arrestin_C"/>
    <property type="match status" value="1"/>
</dbReference>
<name>A0A0C9YGP5_9AGAR</name>
<dbReference type="EMBL" id="KN838548">
    <property type="protein sequence ID" value="KIK07203.1"/>
    <property type="molecule type" value="Genomic_DNA"/>
</dbReference>
<dbReference type="STRING" id="1095629.A0A0C9YGP5"/>
<feature type="region of interest" description="Disordered" evidence="1">
    <location>
        <begin position="780"/>
        <end position="823"/>
    </location>
</feature>
<dbReference type="OrthoDB" id="298939at2759"/>
<dbReference type="InterPro" id="IPR014752">
    <property type="entry name" value="Arrestin-like_C"/>
</dbReference>
<dbReference type="InterPro" id="IPR014756">
    <property type="entry name" value="Ig_E-set"/>
</dbReference>
<reference evidence="3 4" key="1">
    <citation type="submission" date="2014-04" db="EMBL/GenBank/DDBJ databases">
        <authorList>
            <consortium name="DOE Joint Genome Institute"/>
            <person name="Kuo A."/>
            <person name="Kohler A."/>
            <person name="Nagy L.G."/>
            <person name="Floudas D."/>
            <person name="Copeland A."/>
            <person name="Barry K.W."/>
            <person name="Cichocki N."/>
            <person name="Veneault-Fourrey C."/>
            <person name="LaButti K."/>
            <person name="Lindquist E.A."/>
            <person name="Lipzen A."/>
            <person name="Lundell T."/>
            <person name="Morin E."/>
            <person name="Murat C."/>
            <person name="Sun H."/>
            <person name="Tunlid A."/>
            <person name="Henrissat B."/>
            <person name="Grigoriev I.V."/>
            <person name="Hibbett D.S."/>
            <person name="Martin F."/>
            <person name="Nordberg H.P."/>
            <person name="Cantor M.N."/>
            <person name="Hua S.X."/>
        </authorList>
    </citation>
    <scope>NUCLEOTIDE SEQUENCE [LARGE SCALE GENOMIC DNA]</scope>
    <source>
        <strain evidence="3 4">LaAM-08-1</strain>
    </source>
</reference>